<dbReference type="SMART" id="SM00644">
    <property type="entry name" value="Ami_2"/>
    <property type="match status" value="1"/>
</dbReference>
<dbReference type="Gene3D" id="3.40.80.10">
    <property type="entry name" value="Peptidoglycan recognition protein-like"/>
    <property type="match status" value="1"/>
</dbReference>
<organism evidence="6 7">
    <name type="scientific">Streptomyces thermoviolaceus subsp. thermoviolaceus</name>
    <dbReference type="NCBI Taxonomy" id="66860"/>
    <lineage>
        <taxon>Bacteria</taxon>
        <taxon>Bacillati</taxon>
        <taxon>Actinomycetota</taxon>
        <taxon>Actinomycetes</taxon>
        <taxon>Kitasatosporales</taxon>
        <taxon>Streptomycetaceae</taxon>
        <taxon>Streptomyces</taxon>
    </lineage>
</organism>
<comment type="similarity">
    <text evidence="1">Belongs to the N-acetylmuramoyl-L-alanine amidase 2 family.</text>
</comment>
<evidence type="ECO:0000256" key="3">
    <source>
        <dbReference type="SAM" id="SignalP"/>
    </source>
</evidence>
<dbReference type="InterPro" id="IPR002502">
    <property type="entry name" value="Amidase_domain"/>
</dbReference>
<dbReference type="SUPFAM" id="SSF55846">
    <property type="entry name" value="N-acetylmuramoyl-L-alanine amidase-like"/>
    <property type="match status" value="1"/>
</dbReference>
<comment type="caution">
    <text evidence="6">The sequence shown here is derived from an EMBL/GenBank/DDBJ whole genome shotgun (WGS) entry which is preliminary data.</text>
</comment>
<dbReference type="Proteomes" id="UP000635996">
    <property type="component" value="Unassembled WGS sequence"/>
</dbReference>
<feature type="domain" description="N-acetylmuramoyl-L-alanine amidase" evidence="4">
    <location>
        <begin position="291"/>
        <end position="452"/>
    </location>
</feature>
<dbReference type="InterPro" id="IPR036505">
    <property type="entry name" value="Amidase/PGRP_sf"/>
</dbReference>
<gene>
    <name evidence="6" type="ORF">HCJ95_24935</name>
</gene>
<dbReference type="PANTHER" id="PTHR11022:SF41">
    <property type="entry name" value="PEPTIDOGLYCAN-RECOGNITION PROTEIN LC-RELATED"/>
    <property type="match status" value="1"/>
</dbReference>
<dbReference type="EMBL" id="JAATEL010000042">
    <property type="protein sequence ID" value="NJP17428.1"/>
    <property type="molecule type" value="Genomic_DNA"/>
</dbReference>
<evidence type="ECO:0000313" key="7">
    <source>
        <dbReference type="Proteomes" id="UP000635996"/>
    </source>
</evidence>
<keyword evidence="3" id="KW-0732">Signal</keyword>
<dbReference type="SMART" id="SM00701">
    <property type="entry name" value="PGRP"/>
    <property type="match status" value="1"/>
</dbReference>
<accession>A0ABX0YYD5</accession>
<sequence length="472" mass="49041">MYKIEDMRRNGILVSSIGVTSLFCLALTSALPATAVPAAPEAAAAAAHGAAARGTARSAVPGTTQSLPLVPLDDTRLRGRGAGAVRELGLRRTRVRPFSLLGVVWDDPRAQLHGSAQVRTRSAATGAWSDWQDLETHHAGHGPDPSGAARADGPVHGGTAPLWVGDSDAVEVRVRAASAPARGAAKPGRDTGLPLPAGLRLELVDPGAPVLTAGAAPADDGASASDPAEAANAALAPPGTTVIPPADREQTERELSALRATDPQLDRSAEPRIGPRPGIVTRRGWGADESLRESGFGYTKRIEAVFVHHTATGNAYTCAQAPSVVRSIYRYHAKSMGWRDIGYNFLIDPCGTIYEGRAGGVARPVLGAHTLGFNSDTVGVAVIGTYTTARPSSAAVDAVARLAAWKLGLYGADPRGHTYLTSGGGNLHQKGKKVRLHVISGHRDGFATECPGGRLWGELGTIRTAAARHQGR</sequence>
<evidence type="ECO:0000313" key="6">
    <source>
        <dbReference type="EMBL" id="NJP17428.1"/>
    </source>
</evidence>
<evidence type="ECO:0000259" key="4">
    <source>
        <dbReference type="SMART" id="SM00644"/>
    </source>
</evidence>
<dbReference type="InterPro" id="IPR015510">
    <property type="entry name" value="PGRP"/>
</dbReference>
<evidence type="ECO:0000256" key="1">
    <source>
        <dbReference type="ARBA" id="ARBA00007553"/>
    </source>
</evidence>
<feature type="region of interest" description="Disordered" evidence="2">
    <location>
        <begin position="233"/>
        <end position="255"/>
    </location>
</feature>
<feature type="region of interest" description="Disordered" evidence="2">
    <location>
        <begin position="134"/>
        <end position="163"/>
    </location>
</feature>
<feature type="domain" description="Peptidoglycan recognition protein family" evidence="5">
    <location>
        <begin position="277"/>
        <end position="425"/>
    </location>
</feature>
<dbReference type="Pfam" id="PF01510">
    <property type="entry name" value="Amidase_2"/>
    <property type="match status" value="1"/>
</dbReference>
<feature type="compositionally biased region" description="Basic and acidic residues" evidence="2">
    <location>
        <begin position="246"/>
        <end position="255"/>
    </location>
</feature>
<feature type="signal peptide" evidence="3">
    <location>
        <begin position="1"/>
        <end position="35"/>
    </location>
</feature>
<dbReference type="CDD" id="cd06583">
    <property type="entry name" value="PGRP"/>
    <property type="match status" value="1"/>
</dbReference>
<protein>
    <submittedName>
        <fullName evidence="6">Peptidoglycan recognition protein</fullName>
    </submittedName>
</protein>
<dbReference type="RefSeq" id="WP_168132446.1">
    <property type="nucleotide sequence ID" value="NZ_BMVZ01000031.1"/>
</dbReference>
<keyword evidence="7" id="KW-1185">Reference proteome</keyword>
<evidence type="ECO:0000259" key="5">
    <source>
        <dbReference type="SMART" id="SM00701"/>
    </source>
</evidence>
<evidence type="ECO:0000256" key="2">
    <source>
        <dbReference type="SAM" id="MobiDB-lite"/>
    </source>
</evidence>
<feature type="chain" id="PRO_5046482443" evidence="3">
    <location>
        <begin position="36"/>
        <end position="472"/>
    </location>
</feature>
<dbReference type="InterPro" id="IPR006619">
    <property type="entry name" value="PGRP_domain_met/bac"/>
</dbReference>
<reference evidence="6 7" key="1">
    <citation type="submission" date="2020-03" db="EMBL/GenBank/DDBJ databases">
        <title>WGS of actinomycetes isolated from Thailand.</title>
        <authorList>
            <person name="Thawai C."/>
        </authorList>
    </citation>
    <scope>NUCLEOTIDE SEQUENCE [LARGE SCALE GENOMIC DNA]</scope>
    <source>
        <strain evidence="6 7">NBRC 13905</strain>
    </source>
</reference>
<dbReference type="PANTHER" id="PTHR11022">
    <property type="entry name" value="PEPTIDOGLYCAN RECOGNITION PROTEIN"/>
    <property type="match status" value="1"/>
</dbReference>
<name>A0ABX0YYD5_STRTL</name>
<proteinExistence type="inferred from homology"/>